<name>A0A9P6DZG4_9AGAM</name>
<evidence type="ECO:0000313" key="9">
    <source>
        <dbReference type="EMBL" id="KAF9515950.1"/>
    </source>
</evidence>
<feature type="transmembrane region" description="Helical" evidence="7">
    <location>
        <begin position="307"/>
        <end position="325"/>
    </location>
</feature>
<keyword evidence="4 7" id="KW-1133">Transmembrane helix</keyword>
<feature type="transmembrane region" description="Helical" evidence="7">
    <location>
        <begin position="337"/>
        <end position="359"/>
    </location>
</feature>
<comment type="caution">
    <text evidence="9">The sequence shown here is derived from an EMBL/GenBank/DDBJ whole genome shotgun (WGS) entry which is preliminary data.</text>
</comment>
<evidence type="ECO:0000256" key="5">
    <source>
        <dbReference type="ARBA" id="ARBA00023136"/>
    </source>
</evidence>
<evidence type="ECO:0000256" key="1">
    <source>
        <dbReference type="ARBA" id="ARBA00004141"/>
    </source>
</evidence>
<feature type="domain" description="Major facilitator superfamily (MFS) profile" evidence="8">
    <location>
        <begin position="31"/>
        <end position="429"/>
    </location>
</feature>
<dbReference type="InterPro" id="IPR020846">
    <property type="entry name" value="MFS_dom"/>
</dbReference>
<dbReference type="PROSITE" id="PS50850">
    <property type="entry name" value="MFS"/>
    <property type="match status" value="1"/>
</dbReference>
<feature type="non-terminal residue" evidence="9">
    <location>
        <position position="1"/>
    </location>
</feature>
<dbReference type="InterPro" id="IPR011701">
    <property type="entry name" value="MFS"/>
</dbReference>
<evidence type="ECO:0000259" key="8">
    <source>
        <dbReference type="PROSITE" id="PS50850"/>
    </source>
</evidence>
<dbReference type="PANTHER" id="PTHR43791">
    <property type="entry name" value="PERMEASE-RELATED"/>
    <property type="match status" value="1"/>
</dbReference>
<feature type="transmembrane region" description="Helical" evidence="7">
    <location>
        <begin position="158"/>
        <end position="179"/>
    </location>
</feature>
<dbReference type="SUPFAM" id="SSF103473">
    <property type="entry name" value="MFS general substrate transporter"/>
    <property type="match status" value="1"/>
</dbReference>
<protein>
    <recommendedName>
        <fullName evidence="8">Major facilitator superfamily (MFS) profile domain-containing protein</fullName>
    </recommendedName>
</protein>
<evidence type="ECO:0000256" key="3">
    <source>
        <dbReference type="ARBA" id="ARBA00022692"/>
    </source>
</evidence>
<dbReference type="GO" id="GO:0016020">
    <property type="term" value="C:membrane"/>
    <property type="evidence" value="ECO:0007669"/>
    <property type="project" value="UniProtKB-SubCell"/>
</dbReference>
<evidence type="ECO:0000313" key="10">
    <source>
        <dbReference type="Proteomes" id="UP000886523"/>
    </source>
</evidence>
<feature type="transmembrane region" description="Helical" evidence="7">
    <location>
        <begin position="191"/>
        <end position="214"/>
    </location>
</feature>
<evidence type="ECO:0000256" key="2">
    <source>
        <dbReference type="ARBA" id="ARBA00022448"/>
    </source>
</evidence>
<sequence length="429" mass="48448">TLATWRAKFIWDSLDKPPAERSLLFKLDLCLLTLASLGYMIKNLDATNITQAYVSGMKEDIGMHDNQYNTAIALWTVGYVLGQIPSNLVLTRVSPRIWIPLVEMTWSLLTLATYRVQTPQQLFAMRFLIGLAESGFYPGMQYIMGSWYRGDELGKRSVIFHTAGGVGSIIGGFLQASAFTHLSGVWGLAGWRWLMILCFLLSAPVAIAGAYLLIDMPWKARANWLFTDADLKLANIRLAKEGRAAAGRITRTKVKRVMTSWHIWVLPWLFVFWNNAGGLAHVLPFWLASYNKPGEPPVYTIPQINLYPIPQTLVYIISALIMAWTSDGWLEGRRWPAMLFGSSFNVLVAIGLLITPLYGSERLRFTLYYLTGVSAGQSGLPFAWASEICTADTEERSLVIAAMNRLSFMWNSWVPLIVWKQTDMPRYYF</sequence>
<dbReference type="InterPro" id="IPR036259">
    <property type="entry name" value="MFS_trans_sf"/>
</dbReference>
<dbReference type="Pfam" id="PF07690">
    <property type="entry name" value="MFS_1"/>
    <property type="match status" value="1"/>
</dbReference>
<reference evidence="9" key="1">
    <citation type="journal article" date="2020" name="Nat. Commun.">
        <title>Large-scale genome sequencing of mycorrhizal fungi provides insights into the early evolution of symbiotic traits.</title>
        <authorList>
            <person name="Miyauchi S."/>
            <person name="Kiss E."/>
            <person name="Kuo A."/>
            <person name="Drula E."/>
            <person name="Kohler A."/>
            <person name="Sanchez-Garcia M."/>
            <person name="Morin E."/>
            <person name="Andreopoulos B."/>
            <person name="Barry K.W."/>
            <person name="Bonito G."/>
            <person name="Buee M."/>
            <person name="Carver A."/>
            <person name="Chen C."/>
            <person name="Cichocki N."/>
            <person name="Clum A."/>
            <person name="Culley D."/>
            <person name="Crous P.W."/>
            <person name="Fauchery L."/>
            <person name="Girlanda M."/>
            <person name="Hayes R.D."/>
            <person name="Keri Z."/>
            <person name="LaButti K."/>
            <person name="Lipzen A."/>
            <person name="Lombard V."/>
            <person name="Magnuson J."/>
            <person name="Maillard F."/>
            <person name="Murat C."/>
            <person name="Nolan M."/>
            <person name="Ohm R.A."/>
            <person name="Pangilinan J."/>
            <person name="Pereira M.F."/>
            <person name="Perotto S."/>
            <person name="Peter M."/>
            <person name="Pfister S."/>
            <person name="Riley R."/>
            <person name="Sitrit Y."/>
            <person name="Stielow J.B."/>
            <person name="Szollosi G."/>
            <person name="Zifcakova L."/>
            <person name="Stursova M."/>
            <person name="Spatafora J.W."/>
            <person name="Tedersoo L."/>
            <person name="Vaario L.M."/>
            <person name="Yamada A."/>
            <person name="Yan M."/>
            <person name="Wang P."/>
            <person name="Xu J."/>
            <person name="Bruns T."/>
            <person name="Baldrian P."/>
            <person name="Vilgalys R."/>
            <person name="Dunand C."/>
            <person name="Henrissat B."/>
            <person name="Grigoriev I.V."/>
            <person name="Hibbett D."/>
            <person name="Nagy L.G."/>
            <person name="Martin F.M."/>
        </authorList>
    </citation>
    <scope>NUCLEOTIDE SEQUENCE</scope>
    <source>
        <strain evidence="9">UP504</strain>
    </source>
</reference>
<organism evidence="9 10">
    <name type="scientific">Hydnum rufescens UP504</name>
    <dbReference type="NCBI Taxonomy" id="1448309"/>
    <lineage>
        <taxon>Eukaryota</taxon>
        <taxon>Fungi</taxon>
        <taxon>Dikarya</taxon>
        <taxon>Basidiomycota</taxon>
        <taxon>Agaricomycotina</taxon>
        <taxon>Agaricomycetes</taxon>
        <taxon>Cantharellales</taxon>
        <taxon>Hydnaceae</taxon>
        <taxon>Hydnum</taxon>
    </lineage>
</organism>
<accession>A0A9P6DZG4</accession>
<dbReference type="EMBL" id="MU128945">
    <property type="protein sequence ID" value="KAF9515950.1"/>
    <property type="molecule type" value="Genomic_DNA"/>
</dbReference>
<evidence type="ECO:0000256" key="6">
    <source>
        <dbReference type="ARBA" id="ARBA00037968"/>
    </source>
</evidence>
<gene>
    <name evidence="9" type="ORF">BS47DRAFT_1293193</name>
</gene>
<keyword evidence="10" id="KW-1185">Reference proteome</keyword>
<dbReference type="Gene3D" id="1.20.1250.20">
    <property type="entry name" value="MFS general substrate transporter like domains"/>
    <property type="match status" value="1"/>
</dbReference>
<keyword evidence="3 7" id="KW-0812">Transmembrane</keyword>
<comment type="subcellular location">
    <subcellularLocation>
        <location evidence="1">Membrane</location>
        <topology evidence="1">Multi-pass membrane protein</topology>
    </subcellularLocation>
</comment>
<dbReference type="PANTHER" id="PTHR43791:SF39">
    <property type="entry name" value="TRANSPORTER LIZ1_SEO1, PUTATIVE (AFU_ORTHOLOGUE AFUA_3G00980)-RELATED"/>
    <property type="match status" value="1"/>
</dbReference>
<dbReference type="GO" id="GO:0022857">
    <property type="term" value="F:transmembrane transporter activity"/>
    <property type="evidence" value="ECO:0007669"/>
    <property type="project" value="InterPro"/>
</dbReference>
<evidence type="ECO:0000256" key="7">
    <source>
        <dbReference type="SAM" id="Phobius"/>
    </source>
</evidence>
<dbReference type="OrthoDB" id="3639251at2759"/>
<feature type="transmembrane region" description="Helical" evidence="7">
    <location>
        <begin position="261"/>
        <end position="287"/>
    </location>
</feature>
<keyword evidence="2" id="KW-0813">Transport</keyword>
<dbReference type="AlphaFoldDB" id="A0A9P6DZG4"/>
<evidence type="ECO:0000256" key="4">
    <source>
        <dbReference type="ARBA" id="ARBA00022989"/>
    </source>
</evidence>
<dbReference type="FunFam" id="1.20.1250.20:FF:000065">
    <property type="entry name" value="Putative MFS pantothenate transporter"/>
    <property type="match status" value="1"/>
</dbReference>
<keyword evidence="5 7" id="KW-0472">Membrane</keyword>
<comment type="similarity">
    <text evidence="6">Belongs to the major facilitator superfamily. Allantoate permease family.</text>
</comment>
<proteinExistence type="inferred from homology"/>
<dbReference type="Proteomes" id="UP000886523">
    <property type="component" value="Unassembled WGS sequence"/>
</dbReference>